<feature type="region of interest" description="Disordered" evidence="1">
    <location>
        <begin position="1"/>
        <end position="67"/>
    </location>
</feature>
<evidence type="ECO:0000256" key="1">
    <source>
        <dbReference type="SAM" id="MobiDB-lite"/>
    </source>
</evidence>
<dbReference type="RefSeq" id="WP_311555081.1">
    <property type="nucleotide sequence ID" value="NZ_JAVREJ010000003.1"/>
</dbReference>
<feature type="compositionally biased region" description="Acidic residues" evidence="1">
    <location>
        <begin position="1"/>
        <end position="12"/>
    </location>
</feature>
<protein>
    <submittedName>
        <fullName evidence="2">Uncharacterized protein</fullName>
    </submittedName>
</protein>
<keyword evidence="3" id="KW-1185">Reference proteome</keyword>
<accession>A0ABU2N593</accession>
<evidence type="ECO:0000313" key="2">
    <source>
        <dbReference type="EMBL" id="MDT0349102.1"/>
    </source>
</evidence>
<sequence length="67" mass="6752">MAIDDDGPDGDESLSGPVQSGASGSADPEPGQASRVGDHQSGQFDAGEFVVDHDADPPEEVQPTTTA</sequence>
<name>A0ABU2N593_9PSEU</name>
<reference evidence="3" key="1">
    <citation type="submission" date="2023-07" db="EMBL/GenBank/DDBJ databases">
        <title>30 novel species of actinomycetes from the DSMZ collection.</title>
        <authorList>
            <person name="Nouioui I."/>
        </authorList>
    </citation>
    <scope>NUCLEOTIDE SEQUENCE [LARGE SCALE GENOMIC DNA]</scope>
    <source>
        <strain evidence="3">DSM 45834</strain>
    </source>
</reference>
<dbReference type="Proteomes" id="UP001183202">
    <property type="component" value="Unassembled WGS sequence"/>
</dbReference>
<dbReference type="EMBL" id="JAVREJ010000003">
    <property type="protein sequence ID" value="MDT0349102.1"/>
    <property type="molecule type" value="Genomic_DNA"/>
</dbReference>
<evidence type="ECO:0000313" key="3">
    <source>
        <dbReference type="Proteomes" id="UP001183202"/>
    </source>
</evidence>
<proteinExistence type="predicted"/>
<comment type="caution">
    <text evidence="2">The sequence shown here is derived from an EMBL/GenBank/DDBJ whole genome shotgun (WGS) entry which is preliminary data.</text>
</comment>
<organism evidence="2 3">
    <name type="scientific">Pseudonocardia charpentierae</name>
    <dbReference type="NCBI Taxonomy" id="3075545"/>
    <lineage>
        <taxon>Bacteria</taxon>
        <taxon>Bacillati</taxon>
        <taxon>Actinomycetota</taxon>
        <taxon>Actinomycetes</taxon>
        <taxon>Pseudonocardiales</taxon>
        <taxon>Pseudonocardiaceae</taxon>
        <taxon>Pseudonocardia</taxon>
    </lineage>
</organism>
<gene>
    <name evidence="2" type="ORF">RM445_06135</name>
</gene>